<dbReference type="GO" id="GO:0005886">
    <property type="term" value="C:plasma membrane"/>
    <property type="evidence" value="ECO:0007669"/>
    <property type="project" value="UniProtKB-SubCell"/>
</dbReference>
<proteinExistence type="inferred from homology"/>
<evidence type="ECO:0000259" key="10">
    <source>
        <dbReference type="PROSITE" id="PS51713"/>
    </source>
</evidence>
<feature type="binding site" evidence="6">
    <location>
        <begin position="129"/>
        <end position="132"/>
    </location>
    <ligand>
        <name>GTP</name>
        <dbReference type="ChEBI" id="CHEBI:37565"/>
    </ligand>
</feature>
<dbReference type="AlphaFoldDB" id="A0A4R1RH92"/>
<comment type="subcellular location">
    <subcellularLocation>
        <location evidence="6">Cytoplasm</location>
    </subcellularLocation>
    <subcellularLocation>
        <location evidence="6">Cell membrane</location>
        <topology evidence="6">Peripheral membrane protein</topology>
    </subcellularLocation>
</comment>
<dbReference type="InterPro" id="IPR027417">
    <property type="entry name" value="P-loop_NTPase"/>
</dbReference>
<keyword evidence="6" id="KW-1003">Cell membrane</keyword>
<dbReference type="NCBIfam" id="TIGR00436">
    <property type="entry name" value="era"/>
    <property type="match status" value="1"/>
</dbReference>
<dbReference type="GO" id="GO:0005829">
    <property type="term" value="C:cytosol"/>
    <property type="evidence" value="ECO:0007669"/>
    <property type="project" value="TreeGrafter"/>
</dbReference>
<dbReference type="InterPro" id="IPR009019">
    <property type="entry name" value="KH_sf_prok-type"/>
</dbReference>
<keyword evidence="3 6" id="KW-0547">Nucleotide-binding</keyword>
<keyword evidence="5 6" id="KW-0342">GTP-binding</keyword>
<sequence>MDLGRMKEKQFKSGFATLIGRPNVGKSSLLNRIIGQKITITSDKPQTTRTQLRGILTQPGYQIVWIDTPGLHRPLHQLGTEMVKTAQAALRSGDLAVWVLDASQGLTPADLKVAEELRAANLPVLPVWNKMDLVHDEQLPELPGFAAPLRVSARDGGGLPQLLAAVAEALPDGPPFYPPEMVTDHPERFIAAEFIREQVLNHTQEEVPHSVAVQVDEFKERDNGLIYIDAVIYVERDSQKGILIGAGGERLKQIGQAARADIQELLDAKVFLNLWVKVRDKWRNNRSALRDFGYWEQERRD</sequence>
<dbReference type="Pfam" id="PF07650">
    <property type="entry name" value="KH_2"/>
    <property type="match status" value="1"/>
</dbReference>
<name>A0A4R1RH92_HYDET</name>
<dbReference type="PANTHER" id="PTHR42698:SF1">
    <property type="entry name" value="GTPASE ERA, MITOCHONDRIAL"/>
    <property type="match status" value="1"/>
</dbReference>
<dbReference type="CDD" id="cd22534">
    <property type="entry name" value="KH-II_Era"/>
    <property type="match status" value="1"/>
</dbReference>
<evidence type="ECO:0000313" key="11">
    <source>
        <dbReference type="EMBL" id="TCL65289.1"/>
    </source>
</evidence>
<evidence type="ECO:0000259" key="9">
    <source>
        <dbReference type="PROSITE" id="PS50823"/>
    </source>
</evidence>
<dbReference type="SUPFAM" id="SSF52540">
    <property type="entry name" value="P-loop containing nucleoside triphosphate hydrolases"/>
    <property type="match status" value="1"/>
</dbReference>
<keyword evidence="6" id="KW-0472">Membrane</keyword>
<dbReference type="PANTHER" id="PTHR42698">
    <property type="entry name" value="GTPASE ERA"/>
    <property type="match status" value="1"/>
</dbReference>
<evidence type="ECO:0000256" key="3">
    <source>
        <dbReference type="ARBA" id="ARBA00022741"/>
    </source>
</evidence>
<evidence type="ECO:0000313" key="12">
    <source>
        <dbReference type="Proteomes" id="UP000295008"/>
    </source>
</evidence>
<comment type="caution">
    <text evidence="11">The sequence shown here is derived from an EMBL/GenBank/DDBJ whole genome shotgun (WGS) entry which is preliminary data.</text>
</comment>
<comment type="subunit">
    <text evidence="6">Monomer.</text>
</comment>
<dbReference type="GO" id="GO:0000028">
    <property type="term" value="P:ribosomal small subunit assembly"/>
    <property type="evidence" value="ECO:0007669"/>
    <property type="project" value="TreeGrafter"/>
</dbReference>
<dbReference type="Proteomes" id="UP000295008">
    <property type="component" value="Unassembled WGS sequence"/>
</dbReference>
<evidence type="ECO:0000256" key="2">
    <source>
        <dbReference type="ARBA" id="ARBA00020484"/>
    </source>
</evidence>
<comment type="function">
    <text evidence="6">An essential GTPase that binds both GDP and GTP, with rapid nucleotide exchange. Plays a role in 16S rRNA processing and 30S ribosomal subunit biogenesis and possibly also in cell cycle regulation and energy metabolism.</text>
</comment>
<dbReference type="InterPro" id="IPR030388">
    <property type="entry name" value="G_ERA_dom"/>
</dbReference>
<dbReference type="HAMAP" id="MF_00367">
    <property type="entry name" value="GTPase_Era"/>
    <property type="match status" value="1"/>
</dbReference>
<dbReference type="Pfam" id="PF01926">
    <property type="entry name" value="MMR_HSR1"/>
    <property type="match status" value="1"/>
</dbReference>
<dbReference type="PROSITE" id="PS51713">
    <property type="entry name" value="G_ERA"/>
    <property type="match status" value="1"/>
</dbReference>
<feature type="binding site" evidence="6">
    <location>
        <begin position="20"/>
        <end position="27"/>
    </location>
    <ligand>
        <name>GTP</name>
        <dbReference type="ChEBI" id="CHEBI:37565"/>
    </ligand>
</feature>
<feature type="domain" description="KH type-2" evidence="9">
    <location>
        <begin position="203"/>
        <end position="280"/>
    </location>
</feature>
<gene>
    <name evidence="6" type="primary">era</name>
    <name evidence="11" type="ORF">EDC14_101737</name>
</gene>
<feature type="region of interest" description="G4" evidence="7">
    <location>
        <begin position="129"/>
        <end position="132"/>
    </location>
</feature>
<dbReference type="GO" id="GO:0005525">
    <property type="term" value="F:GTP binding"/>
    <property type="evidence" value="ECO:0007669"/>
    <property type="project" value="UniProtKB-UniRule"/>
</dbReference>
<dbReference type="InterPro" id="IPR005225">
    <property type="entry name" value="Small_GTP-bd"/>
</dbReference>
<feature type="region of interest" description="G3" evidence="7">
    <location>
        <begin position="67"/>
        <end position="70"/>
    </location>
</feature>
<feature type="binding site" evidence="6">
    <location>
        <begin position="67"/>
        <end position="71"/>
    </location>
    <ligand>
        <name>GTP</name>
        <dbReference type="ChEBI" id="CHEBI:37565"/>
    </ligand>
</feature>
<protein>
    <recommendedName>
        <fullName evidence="2 6">GTPase Era</fullName>
    </recommendedName>
</protein>
<comment type="similarity">
    <text evidence="1 6 7 8">Belongs to the TRAFAC class TrmE-Era-EngA-EngB-Septin-like GTPase superfamily. Era GTPase family.</text>
</comment>
<organism evidence="11 12">
    <name type="scientific">Hydrogenispora ethanolica</name>
    <dbReference type="NCBI Taxonomy" id="1082276"/>
    <lineage>
        <taxon>Bacteria</taxon>
        <taxon>Bacillati</taxon>
        <taxon>Bacillota</taxon>
        <taxon>Hydrogenispora</taxon>
    </lineage>
</organism>
<dbReference type="FunFam" id="3.30.300.20:FF:000003">
    <property type="entry name" value="GTPase Era"/>
    <property type="match status" value="1"/>
</dbReference>
<dbReference type="NCBIfam" id="NF000908">
    <property type="entry name" value="PRK00089.1"/>
    <property type="match status" value="1"/>
</dbReference>
<dbReference type="Gene3D" id="3.40.50.300">
    <property type="entry name" value="P-loop containing nucleotide triphosphate hydrolases"/>
    <property type="match status" value="1"/>
</dbReference>
<keyword evidence="6" id="KW-0699">rRNA-binding</keyword>
<evidence type="ECO:0000256" key="5">
    <source>
        <dbReference type="ARBA" id="ARBA00023134"/>
    </source>
</evidence>
<accession>A0A4R1RH92</accession>
<dbReference type="Gene3D" id="3.30.300.20">
    <property type="match status" value="1"/>
</dbReference>
<feature type="region of interest" description="G1" evidence="7">
    <location>
        <begin position="20"/>
        <end position="27"/>
    </location>
</feature>
<keyword evidence="6" id="KW-0690">Ribosome biogenesis</keyword>
<dbReference type="InterPro" id="IPR005662">
    <property type="entry name" value="GTPase_Era-like"/>
</dbReference>
<feature type="domain" description="Era-type G" evidence="10">
    <location>
        <begin position="12"/>
        <end position="172"/>
    </location>
</feature>
<dbReference type="GO" id="GO:0070181">
    <property type="term" value="F:small ribosomal subunit rRNA binding"/>
    <property type="evidence" value="ECO:0007669"/>
    <property type="project" value="UniProtKB-UniRule"/>
</dbReference>
<feature type="region of interest" description="G2" evidence="7">
    <location>
        <begin position="46"/>
        <end position="50"/>
    </location>
</feature>
<evidence type="ECO:0000256" key="7">
    <source>
        <dbReference type="PROSITE-ProRule" id="PRU01050"/>
    </source>
</evidence>
<evidence type="ECO:0000256" key="1">
    <source>
        <dbReference type="ARBA" id="ARBA00007921"/>
    </source>
</evidence>
<keyword evidence="12" id="KW-1185">Reference proteome</keyword>
<reference evidence="11 12" key="1">
    <citation type="submission" date="2019-03" db="EMBL/GenBank/DDBJ databases">
        <title>Genomic Encyclopedia of Type Strains, Phase IV (KMG-IV): sequencing the most valuable type-strain genomes for metagenomic binning, comparative biology and taxonomic classification.</title>
        <authorList>
            <person name="Goeker M."/>
        </authorList>
    </citation>
    <scope>NUCLEOTIDE SEQUENCE [LARGE SCALE GENOMIC DNA]</scope>
    <source>
        <strain evidence="11 12">LX-B</strain>
    </source>
</reference>
<evidence type="ECO:0000256" key="4">
    <source>
        <dbReference type="ARBA" id="ARBA00022884"/>
    </source>
</evidence>
<dbReference type="PROSITE" id="PS50823">
    <property type="entry name" value="KH_TYPE_2"/>
    <property type="match status" value="1"/>
</dbReference>
<dbReference type="GO" id="GO:0043024">
    <property type="term" value="F:ribosomal small subunit binding"/>
    <property type="evidence" value="ECO:0007669"/>
    <property type="project" value="TreeGrafter"/>
</dbReference>
<feature type="region of interest" description="G5" evidence="7">
    <location>
        <begin position="151"/>
        <end position="153"/>
    </location>
</feature>
<dbReference type="EMBL" id="SLUN01000017">
    <property type="protein sequence ID" value="TCL65289.1"/>
    <property type="molecule type" value="Genomic_DNA"/>
</dbReference>
<dbReference type="InterPro" id="IPR006073">
    <property type="entry name" value="GTP-bd"/>
</dbReference>
<dbReference type="NCBIfam" id="TIGR00231">
    <property type="entry name" value="small_GTP"/>
    <property type="match status" value="1"/>
</dbReference>
<dbReference type="CDD" id="cd04163">
    <property type="entry name" value="Era"/>
    <property type="match status" value="1"/>
</dbReference>
<evidence type="ECO:0000256" key="6">
    <source>
        <dbReference type="HAMAP-Rule" id="MF_00367"/>
    </source>
</evidence>
<keyword evidence="4 6" id="KW-0694">RNA-binding</keyword>
<keyword evidence="6" id="KW-0963">Cytoplasm</keyword>
<dbReference type="GO" id="GO:0003924">
    <property type="term" value="F:GTPase activity"/>
    <property type="evidence" value="ECO:0007669"/>
    <property type="project" value="UniProtKB-UniRule"/>
</dbReference>
<dbReference type="InterPro" id="IPR015946">
    <property type="entry name" value="KH_dom-like_a/b"/>
</dbReference>
<evidence type="ECO:0000256" key="8">
    <source>
        <dbReference type="RuleBase" id="RU003761"/>
    </source>
</evidence>
<dbReference type="InterPro" id="IPR004044">
    <property type="entry name" value="KH_dom_type_2"/>
</dbReference>
<dbReference type="SUPFAM" id="SSF54814">
    <property type="entry name" value="Prokaryotic type KH domain (KH-domain type II)"/>
    <property type="match status" value="1"/>
</dbReference>